<dbReference type="AlphaFoldDB" id="A0A6G1I2E4"/>
<organism evidence="1 2">
    <name type="scientific">Trichodelitschia bisporula</name>
    <dbReference type="NCBI Taxonomy" id="703511"/>
    <lineage>
        <taxon>Eukaryota</taxon>
        <taxon>Fungi</taxon>
        <taxon>Dikarya</taxon>
        <taxon>Ascomycota</taxon>
        <taxon>Pezizomycotina</taxon>
        <taxon>Dothideomycetes</taxon>
        <taxon>Dothideomycetes incertae sedis</taxon>
        <taxon>Phaeotrichales</taxon>
        <taxon>Phaeotrichaceae</taxon>
        <taxon>Trichodelitschia</taxon>
    </lineage>
</organism>
<evidence type="ECO:0000313" key="2">
    <source>
        <dbReference type="Proteomes" id="UP000799640"/>
    </source>
</evidence>
<dbReference type="Proteomes" id="UP000799640">
    <property type="component" value="Unassembled WGS sequence"/>
</dbReference>
<gene>
    <name evidence="1" type="ORF">EJ06DRAFT_340698</name>
</gene>
<evidence type="ECO:0000313" key="1">
    <source>
        <dbReference type="EMBL" id="KAF2402468.1"/>
    </source>
</evidence>
<name>A0A6G1I2E4_9PEZI</name>
<sequence>MFMMRNRVTLEQRMRVQYVAELGGSWGTPVVGANPEYIPVRHALIGTAGIYASPSSYTRIRPVTPYHDPVPKVEHRGWSDFQGKGIGQACSPNGREDVGRVRLTRALRPHRCTSPWRWVWQWIKVPEVPLPAVVEVPLVLGFVQAVLECGRLVKDQVAGPNVLRSAGYGAAILEVRPVYIPSTSVLRRVSLIPVVSFPPL</sequence>
<dbReference type="EMBL" id="ML996691">
    <property type="protein sequence ID" value="KAF2402468.1"/>
    <property type="molecule type" value="Genomic_DNA"/>
</dbReference>
<keyword evidence="2" id="KW-1185">Reference proteome</keyword>
<protein>
    <submittedName>
        <fullName evidence="1">Uncharacterized protein</fullName>
    </submittedName>
</protein>
<accession>A0A6G1I2E4</accession>
<proteinExistence type="predicted"/>
<reference evidence="1" key="1">
    <citation type="journal article" date="2020" name="Stud. Mycol.">
        <title>101 Dothideomycetes genomes: a test case for predicting lifestyles and emergence of pathogens.</title>
        <authorList>
            <person name="Haridas S."/>
            <person name="Albert R."/>
            <person name="Binder M."/>
            <person name="Bloem J."/>
            <person name="Labutti K."/>
            <person name="Salamov A."/>
            <person name="Andreopoulos B."/>
            <person name="Baker S."/>
            <person name="Barry K."/>
            <person name="Bills G."/>
            <person name="Bluhm B."/>
            <person name="Cannon C."/>
            <person name="Castanera R."/>
            <person name="Culley D."/>
            <person name="Daum C."/>
            <person name="Ezra D."/>
            <person name="Gonzalez J."/>
            <person name="Henrissat B."/>
            <person name="Kuo A."/>
            <person name="Liang C."/>
            <person name="Lipzen A."/>
            <person name="Lutzoni F."/>
            <person name="Magnuson J."/>
            <person name="Mondo S."/>
            <person name="Nolan M."/>
            <person name="Ohm R."/>
            <person name="Pangilinan J."/>
            <person name="Park H.-J."/>
            <person name="Ramirez L."/>
            <person name="Alfaro M."/>
            <person name="Sun H."/>
            <person name="Tritt A."/>
            <person name="Yoshinaga Y."/>
            <person name="Zwiers L.-H."/>
            <person name="Turgeon B."/>
            <person name="Goodwin S."/>
            <person name="Spatafora J."/>
            <person name="Crous P."/>
            <person name="Grigoriev I."/>
        </authorList>
    </citation>
    <scope>NUCLEOTIDE SEQUENCE</scope>
    <source>
        <strain evidence="1">CBS 262.69</strain>
    </source>
</reference>